<feature type="chain" id="PRO_5040183431" evidence="2">
    <location>
        <begin position="20"/>
        <end position="169"/>
    </location>
</feature>
<keyword evidence="2" id="KW-0732">Signal</keyword>
<proteinExistence type="predicted"/>
<feature type="region of interest" description="Disordered" evidence="1">
    <location>
        <begin position="127"/>
        <end position="169"/>
    </location>
</feature>
<feature type="signal peptide" evidence="2">
    <location>
        <begin position="1"/>
        <end position="19"/>
    </location>
</feature>
<comment type="caution">
    <text evidence="3">The sequence shown here is derived from an EMBL/GenBank/DDBJ whole genome shotgun (WGS) entry which is preliminary data.</text>
</comment>
<dbReference type="Proteomes" id="UP001153069">
    <property type="component" value="Unassembled WGS sequence"/>
</dbReference>
<reference evidence="3" key="1">
    <citation type="submission" date="2020-06" db="EMBL/GenBank/DDBJ databases">
        <authorList>
            <consortium name="Plant Systems Biology data submission"/>
        </authorList>
    </citation>
    <scope>NUCLEOTIDE SEQUENCE</scope>
    <source>
        <strain evidence="3">D6</strain>
    </source>
</reference>
<name>A0A9N8D7V9_9STRA</name>
<sequence length="169" mass="18185">MKFSASFVGLLMVAGTAHAFTSPAVSSKMGGLKMSEAPVAEAEVEEQVQAPDAPPAALSGLRMHEVRRAVHSLNKENFETTLADLEPYFLNEAGSSLYAKSMRRISARADALGVEVPAGYAKEAKVTQKRREKQNAFIQTKEEERMAAEAEAEAEAADATEEEAAPVEE</sequence>
<protein>
    <submittedName>
        <fullName evidence="3">Uncharacterized protein</fullName>
    </submittedName>
</protein>
<evidence type="ECO:0000313" key="4">
    <source>
        <dbReference type="Proteomes" id="UP001153069"/>
    </source>
</evidence>
<accession>A0A9N8D7V9</accession>
<gene>
    <name evidence="3" type="ORF">SEMRO_10_G008080.1</name>
</gene>
<dbReference type="OrthoDB" id="45376at2759"/>
<keyword evidence="4" id="KW-1185">Reference proteome</keyword>
<dbReference type="EMBL" id="CAICTM010000010">
    <property type="protein sequence ID" value="CAB9496845.1"/>
    <property type="molecule type" value="Genomic_DNA"/>
</dbReference>
<evidence type="ECO:0000256" key="1">
    <source>
        <dbReference type="SAM" id="MobiDB-lite"/>
    </source>
</evidence>
<feature type="compositionally biased region" description="Acidic residues" evidence="1">
    <location>
        <begin position="150"/>
        <end position="169"/>
    </location>
</feature>
<evidence type="ECO:0000256" key="2">
    <source>
        <dbReference type="SAM" id="SignalP"/>
    </source>
</evidence>
<dbReference type="AlphaFoldDB" id="A0A9N8D7V9"/>
<organism evidence="3 4">
    <name type="scientific">Seminavis robusta</name>
    <dbReference type="NCBI Taxonomy" id="568900"/>
    <lineage>
        <taxon>Eukaryota</taxon>
        <taxon>Sar</taxon>
        <taxon>Stramenopiles</taxon>
        <taxon>Ochrophyta</taxon>
        <taxon>Bacillariophyta</taxon>
        <taxon>Bacillariophyceae</taxon>
        <taxon>Bacillariophycidae</taxon>
        <taxon>Naviculales</taxon>
        <taxon>Naviculaceae</taxon>
        <taxon>Seminavis</taxon>
    </lineage>
</organism>
<evidence type="ECO:0000313" key="3">
    <source>
        <dbReference type="EMBL" id="CAB9496845.1"/>
    </source>
</evidence>